<protein>
    <submittedName>
        <fullName evidence="1">Uncharacterized protein</fullName>
    </submittedName>
</protein>
<dbReference type="AlphaFoldDB" id="A0A183NKX7"/>
<dbReference type="STRING" id="31246.A0A183NKX7"/>
<gene>
    <name evidence="1" type="ORF">SMTD_LOCUS2763</name>
</gene>
<accession>A0A183NKX7</accession>
<sequence>MSSINRILLFPGIQNLILTQLKKSDNGPHDDSLTSDQLLDGIRLISKALKQSFPVDEVYILPVLGNHDVVPANTMEITPQSRSRFDLCHKLGNDIDLWGEWINHRQKKYSSSSRPSSFFSSENSLDFPMANFSQSKL</sequence>
<evidence type="ECO:0000313" key="2">
    <source>
        <dbReference type="Proteomes" id="UP000269396"/>
    </source>
</evidence>
<name>A0A183NKX7_9TREM</name>
<organism evidence="1 2">
    <name type="scientific">Schistosoma mattheei</name>
    <dbReference type="NCBI Taxonomy" id="31246"/>
    <lineage>
        <taxon>Eukaryota</taxon>
        <taxon>Metazoa</taxon>
        <taxon>Spiralia</taxon>
        <taxon>Lophotrochozoa</taxon>
        <taxon>Platyhelminthes</taxon>
        <taxon>Trematoda</taxon>
        <taxon>Digenea</taxon>
        <taxon>Strigeidida</taxon>
        <taxon>Schistosomatoidea</taxon>
        <taxon>Schistosomatidae</taxon>
        <taxon>Schistosoma</taxon>
    </lineage>
</organism>
<reference evidence="1 2" key="1">
    <citation type="submission" date="2018-11" db="EMBL/GenBank/DDBJ databases">
        <authorList>
            <consortium name="Pathogen Informatics"/>
        </authorList>
    </citation>
    <scope>NUCLEOTIDE SEQUENCE [LARGE SCALE GENOMIC DNA]</scope>
    <source>
        <strain>Denwood</strain>
        <strain evidence="2">Zambia</strain>
    </source>
</reference>
<keyword evidence="2" id="KW-1185">Reference proteome</keyword>
<dbReference type="EMBL" id="UZAL01004167">
    <property type="protein sequence ID" value="VDO89388.1"/>
    <property type="molecule type" value="Genomic_DNA"/>
</dbReference>
<dbReference type="Proteomes" id="UP000269396">
    <property type="component" value="Unassembled WGS sequence"/>
</dbReference>
<evidence type="ECO:0000313" key="1">
    <source>
        <dbReference type="EMBL" id="VDO89388.1"/>
    </source>
</evidence>
<proteinExistence type="predicted"/>